<dbReference type="Gene3D" id="2.40.50.100">
    <property type="match status" value="1"/>
</dbReference>
<comment type="similarity">
    <text evidence="1">Belongs to the membrane fusion protein (MFP) (TC 8.A.1) family.</text>
</comment>
<feature type="domain" description="Multidrug resistance protein MdtA-like alpha-helical hairpin" evidence="2">
    <location>
        <begin position="98"/>
        <end position="165"/>
    </location>
</feature>
<reference evidence="5 6" key="1">
    <citation type="submission" date="2017-11" db="EMBL/GenBank/DDBJ databases">
        <title>Infants hospitalized years apart are colonized by the same room-sourced microbial strains.</title>
        <authorList>
            <person name="Brooks B."/>
            <person name="Olm M.R."/>
            <person name="Firek B.A."/>
            <person name="Baker R."/>
            <person name="Thomas B.C."/>
            <person name="Morowitz M.J."/>
            <person name="Banfield J.F."/>
        </authorList>
    </citation>
    <scope>NUCLEOTIDE SEQUENCE [LARGE SCALE GENOMIC DNA]</scope>
    <source>
        <strain evidence="5">S2_009_000_R2_76</strain>
    </source>
</reference>
<dbReference type="GO" id="GO:0022857">
    <property type="term" value="F:transmembrane transporter activity"/>
    <property type="evidence" value="ECO:0007669"/>
    <property type="project" value="InterPro"/>
</dbReference>
<feature type="domain" description="Multidrug resistance protein MdtA-like beta-barrel" evidence="4">
    <location>
        <begin position="225"/>
        <end position="289"/>
    </location>
</feature>
<dbReference type="Proteomes" id="UP000249645">
    <property type="component" value="Unassembled WGS sequence"/>
</dbReference>
<dbReference type="Pfam" id="PF25944">
    <property type="entry name" value="Beta-barrel_RND"/>
    <property type="match status" value="1"/>
</dbReference>
<evidence type="ECO:0000256" key="1">
    <source>
        <dbReference type="ARBA" id="ARBA00009477"/>
    </source>
</evidence>
<gene>
    <name evidence="5" type="ORF">DI598_17580</name>
</gene>
<dbReference type="Pfam" id="PF25876">
    <property type="entry name" value="HH_MFP_RND"/>
    <property type="match status" value="1"/>
</dbReference>
<evidence type="ECO:0000259" key="2">
    <source>
        <dbReference type="Pfam" id="PF25876"/>
    </source>
</evidence>
<dbReference type="GO" id="GO:0030313">
    <property type="term" value="C:cell envelope"/>
    <property type="evidence" value="ECO:0007669"/>
    <property type="project" value="UniProtKB-SubCell"/>
</dbReference>
<evidence type="ECO:0000259" key="3">
    <source>
        <dbReference type="Pfam" id="PF25917"/>
    </source>
</evidence>
<name>A0A2W5G8W0_9SPHI</name>
<dbReference type="AlphaFoldDB" id="A0A2W5G8W0"/>
<dbReference type="Pfam" id="PF25917">
    <property type="entry name" value="BSH_RND"/>
    <property type="match status" value="1"/>
</dbReference>
<dbReference type="Gene3D" id="1.10.287.470">
    <property type="entry name" value="Helix hairpin bin"/>
    <property type="match status" value="1"/>
</dbReference>
<evidence type="ECO:0000313" key="6">
    <source>
        <dbReference type="Proteomes" id="UP000249645"/>
    </source>
</evidence>
<dbReference type="PANTHER" id="PTHR30158:SF23">
    <property type="entry name" value="MULTIDRUG RESISTANCE PROTEIN MEXA"/>
    <property type="match status" value="1"/>
</dbReference>
<proteinExistence type="inferred from homology"/>
<evidence type="ECO:0000313" key="5">
    <source>
        <dbReference type="EMBL" id="PZP41956.1"/>
    </source>
</evidence>
<dbReference type="InterPro" id="IPR058625">
    <property type="entry name" value="MdtA-like_BSH"/>
</dbReference>
<dbReference type="InterPro" id="IPR006143">
    <property type="entry name" value="RND_pump_MFP"/>
</dbReference>
<sequence length="347" mass="37737">MRYFHVCFLTLLLMSCGNKKDNKTGNKSNKYPIVTLDVSTTTINNDYPAMVMGIHNVEIRPRIDGFISKIYIDEGATVRKGQLLFSIDAPQYEQIVRTAQANIKIAQADVDAAQMTVEKVKPMVEKDIISDYELKSALFTLESKEAALSQAKAQLVNAEINYGYTNIYSPVDGVIGLLPFKIGSLVGSTTTTPLTTVSDISSIYCYFAINEKLELDMFAAIKGATIQQKLATWPAATLVLANGSIFPHLGKVETASGLINSQTGAVNLRATFPNPEGLVRSGSSAIVRIPTHINDALLIPQKSTYQIQGELFVYKMDSSNHVKSASISVMGSSSGQYYVVTNGLKKG</sequence>
<dbReference type="GO" id="GO:0005886">
    <property type="term" value="C:plasma membrane"/>
    <property type="evidence" value="ECO:0007669"/>
    <property type="project" value="TreeGrafter"/>
</dbReference>
<dbReference type="PANTHER" id="PTHR30158">
    <property type="entry name" value="ACRA/E-RELATED COMPONENT OF DRUG EFFLUX TRANSPORTER"/>
    <property type="match status" value="1"/>
</dbReference>
<dbReference type="GO" id="GO:0046677">
    <property type="term" value="P:response to antibiotic"/>
    <property type="evidence" value="ECO:0007669"/>
    <property type="project" value="TreeGrafter"/>
</dbReference>
<evidence type="ECO:0000259" key="4">
    <source>
        <dbReference type="Pfam" id="PF25944"/>
    </source>
</evidence>
<protein>
    <submittedName>
        <fullName evidence="5">Efflux RND transporter periplasmic adaptor subunit</fullName>
    </submittedName>
</protein>
<dbReference type="NCBIfam" id="TIGR01730">
    <property type="entry name" value="RND_mfp"/>
    <property type="match status" value="1"/>
</dbReference>
<accession>A0A2W5G8W0</accession>
<dbReference type="InterPro" id="IPR058624">
    <property type="entry name" value="MdtA-like_HH"/>
</dbReference>
<dbReference type="EMBL" id="QFOI01000471">
    <property type="protein sequence ID" value="PZP41956.1"/>
    <property type="molecule type" value="Genomic_DNA"/>
</dbReference>
<dbReference type="InterPro" id="IPR058626">
    <property type="entry name" value="MdtA-like_b-barrel"/>
</dbReference>
<dbReference type="PROSITE" id="PS51257">
    <property type="entry name" value="PROKAR_LIPOPROTEIN"/>
    <property type="match status" value="1"/>
</dbReference>
<organism evidence="5 6">
    <name type="scientific">Pseudopedobacter saltans</name>
    <dbReference type="NCBI Taxonomy" id="151895"/>
    <lineage>
        <taxon>Bacteria</taxon>
        <taxon>Pseudomonadati</taxon>
        <taxon>Bacteroidota</taxon>
        <taxon>Sphingobacteriia</taxon>
        <taxon>Sphingobacteriales</taxon>
        <taxon>Sphingobacteriaceae</taxon>
        <taxon>Pseudopedobacter</taxon>
    </lineage>
</organism>
<comment type="caution">
    <text evidence="5">The sequence shown here is derived from an EMBL/GenBank/DDBJ whole genome shotgun (WGS) entry which is preliminary data.</text>
</comment>
<dbReference type="Gene3D" id="2.40.420.20">
    <property type="match status" value="1"/>
</dbReference>
<dbReference type="SUPFAM" id="SSF111369">
    <property type="entry name" value="HlyD-like secretion proteins"/>
    <property type="match status" value="1"/>
</dbReference>
<dbReference type="Gene3D" id="2.40.30.170">
    <property type="match status" value="1"/>
</dbReference>
<feature type="non-terminal residue" evidence="5">
    <location>
        <position position="347"/>
    </location>
</feature>
<feature type="domain" description="Multidrug resistance protein MdtA-like barrel-sandwich hybrid" evidence="3">
    <location>
        <begin position="56"/>
        <end position="197"/>
    </location>
</feature>